<evidence type="ECO:0000313" key="2">
    <source>
        <dbReference type="EMBL" id="KAL3657178.1"/>
    </source>
</evidence>
<dbReference type="Proteomes" id="UP001632037">
    <property type="component" value="Unassembled WGS sequence"/>
</dbReference>
<reference evidence="2 3" key="1">
    <citation type="submission" date="2024-09" db="EMBL/GenBank/DDBJ databases">
        <title>Genome sequencing and assembly of Phytophthora oleae, isolate VK10A, causative agent of rot of olive drupes.</title>
        <authorList>
            <person name="Conti Taguali S."/>
            <person name="Riolo M."/>
            <person name="La Spada F."/>
            <person name="Cacciola S.O."/>
            <person name="Dionisio G."/>
        </authorList>
    </citation>
    <scope>NUCLEOTIDE SEQUENCE [LARGE SCALE GENOMIC DNA]</scope>
    <source>
        <strain evidence="2 3">VK10A</strain>
    </source>
</reference>
<keyword evidence="3" id="KW-1185">Reference proteome</keyword>
<dbReference type="AlphaFoldDB" id="A0ABD3ERT5"/>
<feature type="chain" id="PRO_5044769336" description="Secreted protein" evidence="1">
    <location>
        <begin position="22"/>
        <end position="106"/>
    </location>
</feature>
<evidence type="ECO:0008006" key="4">
    <source>
        <dbReference type="Google" id="ProtNLM"/>
    </source>
</evidence>
<proteinExistence type="predicted"/>
<accession>A0ABD3ERT5</accession>
<sequence length="106" mass="11752">MRRSSLVLWAGIRCWILPLRSTVVVSHQVQARAQALSRMSGGPADSSGSQRPTINSTVRLRRQLGHSARFLCCLLTVVDDLSSSKASFRSCCATFAITRFQIDIER</sequence>
<organism evidence="2 3">
    <name type="scientific">Phytophthora oleae</name>
    <dbReference type="NCBI Taxonomy" id="2107226"/>
    <lineage>
        <taxon>Eukaryota</taxon>
        <taxon>Sar</taxon>
        <taxon>Stramenopiles</taxon>
        <taxon>Oomycota</taxon>
        <taxon>Peronosporomycetes</taxon>
        <taxon>Peronosporales</taxon>
        <taxon>Peronosporaceae</taxon>
        <taxon>Phytophthora</taxon>
    </lineage>
</organism>
<keyword evidence="1" id="KW-0732">Signal</keyword>
<name>A0ABD3ERT5_9STRA</name>
<dbReference type="EMBL" id="JBIMZQ010000068">
    <property type="protein sequence ID" value="KAL3657178.1"/>
    <property type="molecule type" value="Genomic_DNA"/>
</dbReference>
<evidence type="ECO:0000313" key="3">
    <source>
        <dbReference type="Proteomes" id="UP001632037"/>
    </source>
</evidence>
<feature type="signal peptide" evidence="1">
    <location>
        <begin position="1"/>
        <end position="21"/>
    </location>
</feature>
<evidence type="ECO:0000256" key="1">
    <source>
        <dbReference type="SAM" id="SignalP"/>
    </source>
</evidence>
<comment type="caution">
    <text evidence="2">The sequence shown here is derived from an EMBL/GenBank/DDBJ whole genome shotgun (WGS) entry which is preliminary data.</text>
</comment>
<gene>
    <name evidence="2" type="ORF">V7S43_017972</name>
</gene>
<protein>
    <recommendedName>
        <fullName evidence="4">Secreted protein</fullName>
    </recommendedName>
</protein>